<dbReference type="InterPro" id="IPR046349">
    <property type="entry name" value="C1-like_sf"/>
</dbReference>
<dbReference type="PANTHER" id="PTHR46288">
    <property type="entry name" value="PHORBOL-ESTER/DAG-TYPE DOMAIN-CONTAINING PROTEIN"/>
    <property type="match status" value="1"/>
</dbReference>
<accession>A0A2P5APW2</accession>
<dbReference type="STRING" id="63057.A0A2P5APW2"/>
<sequence length="443" mass="49400">MGDQIFEGTKAMEQLVLENKKLSFSHFSHDHPLRLINSPPKDNNFCSACNLKITSSGNEAYYTCKTCSFFLHQVCYNMPRKTQHPAHQAHRLTLQTTPSVSQEGSFKCKACGDHINGGFYYGCTECGVCYHILCTALPHSILVTSHPHELKLAFSPPYNFSCDICSKPSYNGWLYRCQLCEFDTHLICAISNRTSVDGQHRITPFPNSSNQHISTNSSSADNNSKVEELMQLVTQGVIEKNAVSSWDLRLNSPQDNPNITRTQVVTGTFHQTDSKLGISSPIPGIEFLHQSPLTSVSEDLSTTPSTQFSDACFSIDLAKSYSSYGTTNQARTEANNSNSNIPATKVDIKPEVQGEKISKEEKQLSYDNGSTGRIYSFNMGRDERLKEAFLVRNDTLAKEEAHIGQKGKKNESKATSDIVSSHDSKTFVYIDVYICMHLVTYFC</sequence>
<feature type="domain" description="Zinc finger PHD-type" evidence="5">
    <location>
        <begin position="45"/>
        <end position="85"/>
    </location>
</feature>
<keyword evidence="2" id="KW-0677">Repeat</keyword>
<protein>
    <submittedName>
        <fullName evidence="6">Zinc finger-domain containing protein</fullName>
    </submittedName>
</protein>
<gene>
    <name evidence="6" type="ORF">TorRG33x02_344700</name>
</gene>
<evidence type="ECO:0000256" key="3">
    <source>
        <dbReference type="ARBA" id="ARBA00022771"/>
    </source>
</evidence>
<evidence type="ECO:0000256" key="4">
    <source>
        <dbReference type="ARBA" id="ARBA00022833"/>
    </source>
</evidence>
<proteinExistence type="predicted"/>
<dbReference type="PANTHER" id="PTHR46288:SF17">
    <property type="entry name" value="CYSTEINE_HISTIDINE-RICH C1 DOMAIN PROTEIN"/>
    <property type="match status" value="1"/>
</dbReference>
<organism evidence="6 7">
    <name type="scientific">Trema orientale</name>
    <name type="common">Charcoal tree</name>
    <name type="synonym">Celtis orientalis</name>
    <dbReference type="NCBI Taxonomy" id="63057"/>
    <lineage>
        <taxon>Eukaryota</taxon>
        <taxon>Viridiplantae</taxon>
        <taxon>Streptophyta</taxon>
        <taxon>Embryophyta</taxon>
        <taxon>Tracheophyta</taxon>
        <taxon>Spermatophyta</taxon>
        <taxon>Magnoliopsida</taxon>
        <taxon>eudicotyledons</taxon>
        <taxon>Gunneridae</taxon>
        <taxon>Pentapetalae</taxon>
        <taxon>rosids</taxon>
        <taxon>fabids</taxon>
        <taxon>Rosales</taxon>
        <taxon>Cannabaceae</taxon>
        <taxon>Trema</taxon>
    </lineage>
</organism>
<reference evidence="7" key="1">
    <citation type="submission" date="2016-06" db="EMBL/GenBank/DDBJ databases">
        <title>Parallel loss of symbiosis genes in relatives of nitrogen-fixing non-legume Parasponia.</title>
        <authorList>
            <person name="Van Velzen R."/>
            <person name="Holmer R."/>
            <person name="Bu F."/>
            <person name="Rutten L."/>
            <person name="Van Zeijl A."/>
            <person name="Liu W."/>
            <person name="Santuari L."/>
            <person name="Cao Q."/>
            <person name="Sharma T."/>
            <person name="Shen D."/>
            <person name="Roswanjaya Y."/>
            <person name="Wardhani T."/>
            <person name="Kalhor M.S."/>
            <person name="Jansen J."/>
            <person name="Van den Hoogen J."/>
            <person name="Gungor B."/>
            <person name="Hartog M."/>
            <person name="Hontelez J."/>
            <person name="Verver J."/>
            <person name="Yang W.-C."/>
            <person name="Schijlen E."/>
            <person name="Repin R."/>
            <person name="Schilthuizen M."/>
            <person name="Schranz E."/>
            <person name="Heidstra R."/>
            <person name="Miyata K."/>
            <person name="Fedorova E."/>
            <person name="Kohlen W."/>
            <person name="Bisseling T."/>
            <person name="Smit S."/>
            <person name="Geurts R."/>
        </authorList>
    </citation>
    <scope>NUCLEOTIDE SEQUENCE [LARGE SCALE GENOMIC DNA]</scope>
    <source>
        <strain evidence="7">cv. RG33-2</strain>
    </source>
</reference>
<evidence type="ECO:0000256" key="2">
    <source>
        <dbReference type="ARBA" id="ARBA00022737"/>
    </source>
</evidence>
<dbReference type="GO" id="GO:0008270">
    <property type="term" value="F:zinc ion binding"/>
    <property type="evidence" value="ECO:0007669"/>
    <property type="project" value="UniProtKB-KW"/>
</dbReference>
<dbReference type="Pfam" id="PF03107">
    <property type="entry name" value="C1_2"/>
    <property type="match status" value="3"/>
</dbReference>
<keyword evidence="3" id="KW-0863">Zinc-finger</keyword>
<dbReference type="SUPFAM" id="SSF57889">
    <property type="entry name" value="Cysteine-rich domain"/>
    <property type="match status" value="1"/>
</dbReference>
<evidence type="ECO:0000259" key="5">
    <source>
        <dbReference type="SMART" id="SM00249"/>
    </source>
</evidence>
<dbReference type="InterPro" id="IPR004146">
    <property type="entry name" value="DC1"/>
</dbReference>
<dbReference type="OrthoDB" id="1483207at2759"/>
<dbReference type="Proteomes" id="UP000237000">
    <property type="component" value="Unassembled WGS sequence"/>
</dbReference>
<dbReference type="EMBL" id="JXTC01000747">
    <property type="protein sequence ID" value="PON38605.1"/>
    <property type="molecule type" value="Genomic_DNA"/>
</dbReference>
<keyword evidence="7" id="KW-1185">Reference proteome</keyword>
<comment type="caution">
    <text evidence="6">The sequence shown here is derived from an EMBL/GenBank/DDBJ whole genome shotgun (WGS) entry which is preliminary data.</text>
</comment>
<dbReference type="SMART" id="SM00249">
    <property type="entry name" value="PHD"/>
    <property type="match status" value="2"/>
</dbReference>
<dbReference type="InterPro" id="IPR001965">
    <property type="entry name" value="Znf_PHD"/>
</dbReference>
<dbReference type="AlphaFoldDB" id="A0A2P5APW2"/>
<feature type="domain" description="Zinc finger PHD-type" evidence="5">
    <location>
        <begin position="107"/>
        <end position="166"/>
    </location>
</feature>
<keyword evidence="1" id="KW-0479">Metal-binding</keyword>
<keyword evidence="4" id="KW-0862">Zinc</keyword>
<dbReference type="InParanoid" id="A0A2P5APW2"/>
<evidence type="ECO:0000313" key="6">
    <source>
        <dbReference type="EMBL" id="PON38605.1"/>
    </source>
</evidence>
<name>A0A2P5APW2_TREOI</name>
<evidence type="ECO:0000313" key="7">
    <source>
        <dbReference type="Proteomes" id="UP000237000"/>
    </source>
</evidence>
<evidence type="ECO:0000256" key="1">
    <source>
        <dbReference type="ARBA" id="ARBA00022723"/>
    </source>
</evidence>